<proteinExistence type="predicted"/>
<name>A0ABM8GFG5_9MICO</name>
<keyword evidence="4" id="KW-1185">Reference proteome</keyword>
<dbReference type="Gene3D" id="3.40.50.1240">
    <property type="entry name" value="Phosphoglycerate mutase-like"/>
    <property type="match status" value="1"/>
</dbReference>
<keyword evidence="2" id="KW-0413">Isomerase</keyword>
<reference evidence="4" key="1">
    <citation type="journal article" date="2019" name="Int. J. Syst. Evol. Microbiol.">
        <title>The Global Catalogue of Microorganisms (GCM) 10K type strain sequencing project: providing services to taxonomists for standard genome sequencing and annotation.</title>
        <authorList>
            <consortium name="The Broad Institute Genomics Platform"/>
            <consortium name="The Broad Institute Genome Sequencing Center for Infectious Disease"/>
            <person name="Wu L."/>
            <person name="Ma J."/>
        </authorList>
    </citation>
    <scope>NUCLEOTIDE SEQUENCE [LARGE SCALE GENOMIC DNA]</scope>
    <source>
        <strain evidence="4">NBRC 108725</strain>
    </source>
</reference>
<evidence type="ECO:0000256" key="2">
    <source>
        <dbReference type="ARBA" id="ARBA00023235"/>
    </source>
</evidence>
<dbReference type="RefSeq" id="WP_286277027.1">
    <property type="nucleotide sequence ID" value="NZ_AP027731.1"/>
</dbReference>
<evidence type="ECO:0000256" key="1">
    <source>
        <dbReference type="ARBA" id="ARBA00023152"/>
    </source>
</evidence>
<evidence type="ECO:0000313" key="4">
    <source>
        <dbReference type="Proteomes" id="UP001321498"/>
    </source>
</evidence>
<evidence type="ECO:0000313" key="3">
    <source>
        <dbReference type="EMBL" id="BDZ47076.1"/>
    </source>
</evidence>
<dbReference type="InterPro" id="IPR013078">
    <property type="entry name" value="His_Pase_superF_clade-1"/>
</dbReference>
<dbReference type="CDD" id="cd07067">
    <property type="entry name" value="HP_PGM_like"/>
    <property type="match status" value="1"/>
</dbReference>
<dbReference type="EMBL" id="AP027731">
    <property type="protein sequence ID" value="BDZ47076.1"/>
    <property type="molecule type" value="Genomic_DNA"/>
</dbReference>
<organism evidence="3 4">
    <name type="scientific">Naasia aerilata</name>
    <dbReference type="NCBI Taxonomy" id="1162966"/>
    <lineage>
        <taxon>Bacteria</taxon>
        <taxon>Bacillati</taxon>
        <taxon>Actinomycetota</taxon>
        <taxon>Actinomycetes</taxon>
        <taxon>Micrococcales</taxon>
        <taxon>Microbacteriaceae</taxon>
        <taxon>Naasia</taxon>
    </lineage>
</organism>
<keyword evidence="1" id="KW-0324">Glycolysis</keyword>
<protein>
    <submittedName>
        <fullName evidence="3">Phosphoglycerate mutase</fullName>
    </submittedName>
</protein>
<dbReference type="InterPro" id="IPR029033">
    <property type="entry name" value="His_PPase_superfam"/>
</dbReference>
<dbReference type="InterPro" id="IPR050275">
    <property type="entry name" value="PGM_Phosphatase"/>
</dbReference>
<dbReference type="InterPro" id="IPR001345">
    <property type="entry name" value="PG/BPGM_mutase_AS"/>
</dbReference>
<dbReference type="Proteomes" id="UP001321498">
    <property type="component" value="Chromosome"/>
</dbReference>
<gene>
    <name evidence="3" type="primary">gpm</name>
    <name evidence="3" type="ORF">GCM10025866_29850</name>
</gene>
<dbReference type="PANTHER" id="PTHR48100:SF1">
    <property type="entry name" value="HISTIDINE PHOSPHATASE FAMILY PROTEIN-RELATED"/>
    <property type="match status" value="1"/>
</dbReference>
<dbReference type="SMART" id="SM00855">
    <property type="entry name" value="PGAM"/>
    <property type="match status" value="1"/>
</dbReference>
<accession>A0ABM8GFG5</accession>
<sequence length="244" mass="27231">MGAVELILIRHGESMGNVAATEADRARADRVRVPARDPDVVLSPVGEEQAAALGRHLGTWDADELPQSLWVSPYRRARQTADGVLAASGLDLSARVDERLRDRELGILDALTGRGVRARHPEEAERRTWLGKFYYRPPGGESWADVALRLRSVLADIDRDEDGKRVLVVCHDAVITLIRYVCERIEVETLMEDARRNPVPNGSVTRLIRPSGEGTWTSIARGDVEHLREQDAPVTEHRGERRGR</sequence>
<dbReference type="PROSITE" id="PS00175">
    <property type="entry name" value="PG_MUTASE"/>
    <property type="match status" value="1"/>
</dbReference>
<dbReference type="Pfam" id="PF00300">
    <property type="entry name" value="His_Phos_1"/>
    <property type="match status" value="1"/>
</dbReference>
<dbReference type="PANTHER" id="PTHR48100">
    <property type="entry name" value="BROAD-SPECIFICITY PHOSPHATASE YOR283W-RELATED"/>
    <property type="match status" value="1"/>
</dbReference>
<dbReference type="SUPFAM" id="SSF53254">
    <property type="entry name" value="Phosphoglycerate mutase-like"/>
    <property type="match status" value="1"/>
</dbReference>